<proteinExistence type="predicted"/>
<name>A0A935K8F0_9RHOO</name>
<organism evidence="1 2">
    <name type="scientific">Candidatus Dechloromonas phosphorivorans</name>
    <dbReference type="NCBI Taxonomy" id="2899244"/>
    <lineage>
        <taxon>Bacteria</taxon>
        <taxon>Pseudomonadati</taxon>
        <taxon>Pseudomonadota</taxon>
        <taxon>Betaproteobacteria</taxon>
        <taxon>Rhodocyclales</taxon>
        <taxon>Azonexaceae</taxon>
        <taxon>Dechloromonas</taxon>
    </lineage>
</organism>
<evidence type="ECO:0000313" key="2">
    <source>
        <dbReference type="Proteomes" id="UP000739411"/>
    </source>
</evidence>
<evidence type="ECO:0000313" key="1">
    <source>
        <dbReference type="EMBL" id="MBK7417417.1"/>
    </source>
</evidence>
<protein>
    <submittedName>
        <fullName evidence="1">Helix-turn-helix domain-containing protein</fullName>
    </submittedName>
</protein>
<dbReference type="AlphaFoldDB" id="A0A935K8F0"/>
<gene>
    <name evidence="1" type="ORF">IPJ38_22330</name>
</gene>
<dbReference type="Proteomes" id="UP000739411">
    <property type="component" value="Unassembled WGS sequence"/>
</dbReference>
<comment type="caution">
    <text evidence="1">The sequence shown here is derived from an EMBL/GenBank/DDBJ whole genome shotgun (WGS) entry which is preliminary data.</text>
</comment>
<accession>A0A935K8F0</accession>
<sequence length="67" mass="7510">MYSVASTKRQTRHWSTFPLPCAISYRSRASIYRHFKSGELNPVKVGNSTRIKVGELRRLIGASTVAA</sequence>
<reference evidence="1 2" key="1">
    <citation type="submission" date="2020-10" db="EMBL/GenBank/DDBJ databases">
        <title>Connecting structure to function with the recovery of over 1000 high-quality activated sludge metagenome-assembled genomes encoding full-length rRNA genes using long-read sequencing.</title>
        <authorList>
            <person name="Singleton C.M."/>
            <person name="Petriglieri F."/>
            <person name="Kristensen J.M."/>
            <person name="Kirkegaard R.H."/>
            <person name="Michaelsen T.Y."/>
            <person name="Andersen M.H."/>
            <person name="Karst S.M."/>
            <person name="Dueholm M.S."/>
            <person name="Nielsen P.H."/>
            <person name="Albertsen M."/>
        </authorList>
    </citation>
    <scope>NUCLEOTIDE SEQUENCE [LARGE SCALE GENOMIC DNA]</scope>
    <source>
        <strain evidence="1">EsbW_18-Q3-R4-48_BATAC.463</strain>
    </source>
</reference>
<dbReference type="EMBL" id="JADJMS010000052">
    <property type="protein sequence ID" value="MBK7417417.1"/>
    <property type="molecule type" value="Genomic_DNA"/>
</dbReference>